<name>A0ABS5JU95_9BACT</name>
<evidence type="ECO:0000256" key="2">
    <source>
        <dbReference type="ARBA" id="ARBA00022989"/>
    </source>
</evidence>
<feature type="transmembrane region" description="Helical" evidence="4">
    <location>
        <begin position="208"/>
        <end position="230"/>
    </location>
</feature>
<dbReference type="SUPFAM" id="SSF103473">
    <property type="entry name" value="MFS general substrate transporter"/>
    <property type="match status" value="1"/>
</dbReference>
<evidence type="ECO:0000313" key="5">
    <source>
        <dbReference type="EMBL" id="MBS2098412.1"/>
    </source>
</evidence>
<evidence type="ECO:0000256" key="3">
    <source>
        <dbReference type="ARBA" id="ARBA00023136"/>
    </source>
</evidence>
<feature type="transmembrane region" description="Helical" evidence="4">
    <location>
        <begin position="341"/>
        <end position="363"/>
    </location>
</feature>
<dbReference type="InterPro" id="IPR036259">
    <property type="entry name" value="MFS_trans_sf"/>
</dbReference>
<accession>A0ABS5JU95</accession>
<dbReference type="InterPro" id="IPR018456">
    <property type="entry name" value="PTR2_symporter_CS"/>
</dbReference>
<dbReference type="PROSITE" id="PS01022">
    <property type="entry name" value="PTR2_1"/>
    <property type="match status" value="1"/>
</dbReference>
<feature type="transmembrane region" description="Helical" evidence="4">
    <location>
        <begin position="308"/>
        <end position="329"/>
    </location>
</feature>
<feature type="transmembrane region" description="Helical" evidence="4">
    <location>
        <begin position="375"/>
        <end position="395"/>
    </location>
</feature>
<feature type="transmembrane region" description="Helical" evidence="4">
    <location>
        <begin position="52"/>
        <end position="75"/>
    </location>
</feature>
<feature type="transmembrane region" description="Helical" evidence="4">
    <location>
        <begin position="21"/>
        <end position="40"/>
    </location>
</feature>
<feature type="transmembrane region" description="Helical" evidence="4">
    <location>
        <begin position="108"/>
        <end position="127"/>
    </location>
</feature>
<dbReference type="Gene3D" id="1.20.1250.20">
    <property type="entry name" value="MFS general substrate transporter like domains"/>
    <property type="match status" value="2"/>
</dbReference>
<feature type="transmembrane region" description="Helical" evidence="4">
    <location>
        <begin position="82"/>
        <end position="102"/>
    </location>
</feature>
<dbReference type="InterPro" id="IPR011701">
    <property type="entry name" value="MFS"/>
</dbReference>
<evidence type="ECO:0000256" key="1">
    <source>
        <dbReference type="ARBA" id="ARBA00022692"/>
    </source>
</evidence>
<sequence length="404" mass="45086">MRKISHQKHNKETFYFSMSRMLERVSFYGLRALIVLYMTGEILRMDSNESTGIYSWFIGSILISQVVGALLGDLLIGNKKAIYIGGVIQAIGALSLCIPSIIGLYLGLFLIVVGGGLYTPNIISNFGKSYLNKPKLLDAGFTLFYLVVNFGSMLGLALIPLVVGQWGYQIGFALTGILMLLSLVPIRYTNKYDVKDFQRSISPIGRRILNIVIALLAVGLFWGTFEISNIRIYQIQIHLSEIPTLNITNLWWQTINSMSVTVFALIAIVLWTYVYNCQLFKLAIGFILGSIAFAILLLIPEVPTQQHAIIYLISLLLLSASEIHIAPIIHSILTKYSNPKYLATFISLAFLPTKLFAILFGMFNHKFVDQSILGLKIGMGVMIGIGFGLIVYLIYTRRINSSEE</sequence>
<feature type="transmembrane region" description="Helical" evidence="4">
    <location>
        <begin position="139"/>
        <end position="162"/>
    </location>
</feature>
<dbReference type="RefSeq" id="WP_212215658.1">
    <property type="nucleotide sequence ID" value="NZ_JAGUCO010000005.1"/>
</dbReference>
<keyword evidence="1 4" id="KW-0812">Transmembrane</keyword>
<dbReference type="Proteomes" id="UP000708576">
    <property type="component" value="Unassembled WGS sequence"/>
</dbReference>
<evidence type="ECO:0000313" key="6">
    <source>
        <dbReference type="Proteomes" id="UP000708576"/>
    </source>
</evidence>
<feature type="transmembrane region" description="Helical" evidence="4">
    <location>
        <begin position="168"/>
        <end position="188"/>
    </location>
</feature>
<comment type="caution">
    <text evidence="5">The sequence shown here is derived from an EMBL/GenBank/DDBJ whole genome shotgun (WGS) entry which is preliminary data.</text>
</comment>
<feature type="transmembrane region" description="Helical" evidence="4">
    <location>
        <begin position="282"/>
        <end position="302"/>
    </location>
</feature>
<gene>
    <name evidence="5" type="ORF">KEM10_08985</name>
</gene>
<reference evidence="5 6" key="1">
    <citation type="journal article" date="2015" name="Int. J. Syst. Evol. Microbiol.">
        <title>Carboxylicivirga linearis sp. nov., isolated from a sea cucumber culture pond.</title>
        <authorList>
            <person name="Wang F.Q."/>
            <person name="Zhou Y.X."/>
            <person name="Lin X.Z."/>
            <person name="Chen G.J."/>
            <person name="Du Z.J."/>
        </authorList>
    </citation>
    <scope>NUCLEOTIDE SEQUENCE [LARGE SCALE GENOMIC DNA]</scope>
    <source>
        <strain evidence="5 6">FB218</strain>
    </source>
</reference>
<dbReference type="EMBL" id="JAGUCO010000005">
    <property type="protein sequence ID" value="MBS2098412.1"/>
    <property type="molecule type" value="Genomic_DNA"/>
</dbReference>
<dbReference type="Pfam" id="PF07690">
    <property type="entry name" value="MFS_1"/>
    <property type="match status" value="1"/>
</dbReference>
<feature type="transmembrane region" description="Helical" evidence="4">
    <location>
        <begin position="250"/>
        <end position="275"/>
    </location>
</feature>
<keyword evidence="2 4" id="KW-1133">Transmembrane helix</keyword>
<keyword evidence="6" id="KW-1185">Reference proteome</keyword>
<dbReference type="PANTHER" id="PTHR11654">
    <property type="entry name" value="OLIGOPEPTIDE TRANSPORTER-RELATED"/>
    <property type="match status" value="1"/>
</dbReference>
<organism evidence="5 6">
    <name type="scientific">Carboxylicivirga linearis</name>
    <dbReference type="NCBI Taxonomy" id="1628157"/>
    <lineage>
        <taxon>Bacteria</taxon>
        <taxon>Pseudomonadati</taxon>
        <taxon>Bacteroidota</taxon>
        <taxon>Bacteroidia</taxon>
        <taxon>Marinilabiliales</taxon>
        <taxon>Marinilabiliaceae</taxon>
        <taxon>Carboxylicivirga</taxon>
    </lineage>
</organism>
<proteinExistence type="predicted"/>
<protein>
    <submittedName>
        <fullName evidence="5">MFS transporter</fullName>
    </submittedName>
</protein>
<keyword evidence="3 4" id="KW-0472">Membrane</keyword>
<evidence type="ECO:0000256" key="4">
    <source>
        <dbReference type="SAM" id="Phobius"/>
    </source>
</evidence>